<organism evidence="1 3">
    <name type="scientific">Nguyenibacter vanlangensis</name>
    <dbReference type="NCBI Taxonomy" id="1216886"/>
    <lineage>
        <taxon>Bacteria</taxon>
        <taxon>Pseudomonadati</taxon>
        <taxon>Pseudomonadota</taxon>
        <taxon>Alphaproteobacteria</taxon>
        <taxon>Acetobacterales</taxon>
        <taxon>Acetobacteraceae</taxon>
        <taxon>Nguyenibacter</taxon>
    </lineage>
</organism>
<dbReference type="Proteomes" id="UP001449795">
    <property type="component" value="Chromosome"/>
</dbReference>
<evidence type="ECO:0000313" key="3">
    <source>
        <dbReference type="Proteomes" id="UP000534870"/>
    </source>
</evidence>
<evidence type="ECO:0000313" key="4">
    <source>
        <dbReference type="Proteomes" id="UP001449795"/>
    </source>
</evidence>
<reference evidence="2 4" key="2">
    <citation type="submission" date="2024-04" db="EMBL/GenBank/DDBJ databases">
        <title>Complete genome sequence of Nguyenibacter vanlangesis HBCM-1154, a strain capable of nitrogen fixation, IAA production, and phosphorus solubilization isolated from sugarcane soil.</title>
        <authorList>
            <person name="MY HANH P."/>
        </authorList>
    </citation>
    <scope>NUCLEOTIDE SEQUENCE [LARGE SCALE GENOMIC DNA]</scope>
    <source>
        <strain evidence="2 4">HBCM 1154</strain>
    </source>
</reference>
<protein>
    <submittedName>
        <fullName evidence="1">Uncharacterized protein</fullName>
    </submittedName>
</protein>
<evidence type="ECO:0000313" key="2">
    <source>
        <dbReference type="EMBL" id="XAE43919.1"/>
    </source>
</evidence>
<keyword evidence="4" id="KW-1185">Reference proteome</keyword>
<reference evidence="1 3" key="1">
    <citation type="submission" date="2020-06" db="EMBL/GenBank/DDBJ databases">
        <title>Description of novel acetic acid bacteria.</title>
        <authorList>
            <person name="Sombolestani A."/>
        </authorList>
    </citation>
    <scope>NUCLEOTIDE SEQUENCE [LARGE SCALE GENOMIC DNA]</scope>
    <source>
        <strain evidence="1 3">LMG 31431</strain>
    </source>
</reference>
<dbReference type="Proteomes" id="UP000534870">
    <property type="component" value="Unassembled WGS sequence"/>
</dbReference>
<gene>
    <name evidence="2" type="ORF">AAC691_05670</name>
    <name evidence="1" type="ORF">HUK84_13715</name>
</gene>
<dbReference type="EMBL" id="CP152276">
    <property type="protein sequence ID" value="XAE43919.1"/>
    <property type="molecule type" value="Genomic_DNA"/>
</dbReference>
<accession>A0A7Y7IXI0</accession>
<name>A0A7Y7IXI0_9PROT</name>
<evidence type="ECO:0000313" key="1">
    <source>
        <dbReference type="EMBL" id="NVN12164.1"/>
    </source>
</evidence>
<proteinExistence type="predicted"/>
<dbReference type="AlphaFoldDB" id="A0A7Y7IXI0"/>
<sequence>MGDTGLTRSEERFIRWSFGTDSGHNPSLSDGIILPVWKSGTRRGQPRIPASIRDLVARGLLRVVEGDLPPRAYFTANGIRAVRRMFVKPRFDTGRYIHLLREVESHPDRESG</sequence>
<dbReference type="RefSeq" id="WP_176640788.1">
    <property type="nucleotide sequence ID" value="NZ_CP152276.1"/>
</dbReference>
<dbReference type="EMBL" id="JABXXP010000355">
    <property type="protein sequence ID" value="NVN12164.1"/>
    <property type="molecule type" value="Genomic_DNA"/>
</dbReference>